<accession>A0A1E7JYN9</accession>
<keyword evidence="6 10" id="KW-0378">Hydrolase</keyword>
<protein>
    <submittedName>
        <fullName evidence="15">Serine protease</fullName>
    </submittedName>
</protein>
<dbReference type="SUPFAM" id="SSF52743">
    <property type="entry name" value="Subtilisin-like"/>
    <property type="match status" value="1"/>
</dbReference>
<feature type="active site" description="Charge relay system" evidence="10">
    <location>
        <position position="284"/>
    </location>
</feature>
<keyword evidence="7 10" id="KW-0720">Serine protease</keyword>
<keyword evidence="16" id="KW-1185">Reference proteome</keyword>
<feature type="region of interest" description="Disordered" evidence="11">
    <location>
        <begin position="345"/>
        <end position="388"/>
    </location>
</feature>
<dbReference type="InterPro" id="IPR023827">
    <property type="entry name" value="Peptidase_S8_Asp-AS"/>
</dbReference>
<evidence type="ECO:0000256" key="5">
    <source>
        <dbReference type="ARBA" id="ARBA00022692"/>
    </source>
</evidence>
<keyword evidence="9 12" id="KW-0472">Membrane</keyword>
<evidence type="ECO:0000256" key="3">
    <source>
        <dbReference type="ARBA" id="ARBA00022475"/>
    </source>
</evidence>
<keyword evidence="5 12" id="KW-0812">Transmembrane</keyword>
<evidence type="ECO:0000313" key="15">
    <source>
        <dbReference type="EMBL" id="OEU96762.1"/>
    </source>
</evidence>
<evidence type="ECO:0000259" key="14">
    <source>
        <dbReference type="Pfam" id="PF00082"/>
    </source>
</evidence>
<keyword evidence="13" id="KW-0732">Signal</keyword>
<dbReference type="PANTHER" id="PTHR43806">
    <property type="entry name" value="PEPTIDASE S8"/>
    <property type="match status" value="1"/>
</dbReference>
<dbReference type="Gene3D" id="3.40.50.200">
    <property type="entry name" value="Peptidase S8/S53 domain"/>
    <property type="match status" value="1"/>
</dbReference>
<dbReference type="RefSeq" id="WP_079166752.1">
    <property type="nucleotide sequence ID" value="NZ_LJGU01000135.1"/>
</dbReference>
<keyword evidence="3" id="KW-1003">Cell membrane</keyword>
<feature type="signal peptide" evidence="13">
    <location>
        <begin position="1"/>
        <end position="42"/>
    </location>
</feature>
<dbReference type="OrthoDB" id="9798386at2"/>
<evidence type="ECO:0000256" key="10">
    <source>
        <dbReference type="PROSITE-ProRule" id="PRU01240"/>
    </source>
</evidence>
<evidence type="ECO:0000256" key="1">
    <source>
        <dbReference type="ARBA" id="ARBA00004162"/>
    </source>
</evidence>
<dbReference type="NCBIfam" id="TIGR03921">
    <property type="entry name" value="T7SS_mycosin"/>
    <property type="match status" value="1"/>
</dbReference>
<evidence type="ECO:0000256" key="13">
    <source>
        <dbReference type="SAM" id="SignalP"/>
    </source>
</evidence>
<dbReference type="InterPro" id="IPR000209">
    <property type="entry name" value="Peptidase_S8/S53_dom"/>
</dbReference>
<dbReference type="InterPro" id="IPR023834">
    <property type="entry name" value="T7SS_pept_S8A_mycosin"/>
</dbReference>
<dbReference type="Pfam" id="PF00082">
    <property type="entry name" value="Peptidase_S8"/>
    <property type="match status" value="1"/>
</dbReference>
<dbReference type="EMBL" id="LJGU01000135">
    <property type="protein sequence ID" value="OEU96762.1"/>
    <property type="molecule type" value="Genomic_DNA"/>
</dbReference>
<evidence type="ECO:0000256" key="11">
    <source>
        <dbReference type="SAM" id="MobiDB-lite"/>
    </source>
</evidence>
<feature type="active site" description="Charge relay system" evidence="10">
    <location>
        <position position="113"/>
    </location>
</feature>
<comment type="caution">
    <text evidence="15">The sequence shown here is derived from an EMBL/GenBank/DDBJ whole genome shotgun (WGS) entry which is preliminary data.</text>
</comment>
<reference evidence="15 16" key="1">
    <citation type="journal article" date="2016" name="Front. Microbiol.">
        <title>Comparative Genomics Analysis of Streptomyces Species Reveals Their Adaptation to the Marine Environment and Their Diversity at the Genomic Level.</title>
        <authorList>
            <person name="Tian X."/>
            <person name="Zhang Z."/>
            <person name="Yang T."/>
            <person name="Chen M."/>
            <person name="Li J."/>
            <person name="Chen F."/>
            <person name="Yang J."/>
            <person name="Li W."/>
            <person name="Zhang B."/>
            <person name="Zhang Z."/>
            <person name="Wu J."/>
            <person name="Zhang C."/>
            <person name="Long L."/>
            <person name="Xiao J."/>
        </authorList>
    </citation>
    <scope>NUCLEOTIDE SEQUENCE [LARGE SCALE GENOMIC DNA]</scope>
    <source>
        <strain evidence="15 16">SCSIO 02100</strain>
    </source>
</reference>
<dbReference type="AlphaFoldDB" id="A0A1E7JYN9"/>
<dbReference type="STRING" id="1075402.AN216_19260"/>
<keyword evidence="4 10" id="KW-0645">Protease</keyword>
<evidence type="ECO:0000256" key="2">
    <source>
        <dbReference type="ARBA" id="ARBA00011073"/>
    </source>
</evidence>
<feature type="transmembrane region" description="Helical" evidence="12">
    <location>
        <begin position="395"/>
        <end position="415"/>
    </location>
</feature>
<dbReference type="PROSITE" id="PS51892">
    <property type="entry name" value="SUBTILASE"/>
    <property type="match status" value="1"/>
</dbReference>
<evidence type="ECO:0000256" key="7">
    <source>
        <dbReference type="ARBA" id="ARBA00022825"/>
    </source>
</evidence>
<feature type="domain" description="Peptidase S8/S53" evidence="14">
    <location>
        <begin position="69"/>
        <end position="332"/>
    </location>
</feature>
<comment type="subcellular location">
    <subcellularLocation>
        <location evidence="1">Cell membrane</location>
        <topology evidence="1">Single-pass membrane protein</topology>
    </subcellularLocation>
</comment>
<gene>
    <name evidence="15" type="ORF">AN216_19260</name>
</gene>
<dbReference type="Proteomes" id="UP000176101">
    <property type="component" value="Unassembled WGS sequence"/>
</dbReference>
<evidence type="ECO:0000313" key="16">
    <source>
        <dbReference type="Proteomes" id="UP000176101"/>
    </source>
</evidence>
<dbReference type="GO" id="GO:0004252">
    <property type="term" value="F:serine-type endopeptidase activity"/>
    <property type="evidence" value="ECO:0007669"/>
    <property type="project" value="UniProtKB-UniRule"/>
</dbReference>
<evidence type="ECO:0000256" key="8">
    <source>
        <dbReference type="ARBA" id="ARBA00022989"/>
    </source>
</evidence>
<dbReference type="PATRIC" id="fig|1075402.3.peg.1293"/>
<dbReference type="GO" id="GO:0005886">
    <property type="term" value="C:plasma membrane"/>
    <property type="evidence" value="ECO:0007669"/>
    <property type="project" value="UniProtKB-SubCell"/>
</dbReference>
<keyword evidence="8 12" id="KW-1133">Transmembrane helix</keyword>
<dbReference type="InterPro" id="IPR050131">
    <property type="entry name" value="Peptidase_S8_subtilisin-like"/>
</dbReference>
<name>A0A1E7JYN9_9ACTN</name>
<feature type="chain" id="PRO_5009196043" evidence="13">
    <location>
        <begin position="43"/>
        <end position="424"/>
    </location>
</feature>
<feature type="active site" description="Charge relay system" evidence="10">
    <location>
        <position position="78"/>
    </location>
</feature>
<dbReference type="InterPro" id="IPR036852">
    <property type="entry name" value="Peptidase_S8/S53_dom_sf"/>
</dbReference>
<evidence type="ECO:0000256" key="9">
    <source>
        <dbReference type="ARBA" id="ARBA00023136"/>
    </source>
</evidence>
<dbReference type="PANTHER" id="PTHR43806:SF11">
    <property type="entry name" value="CEREVISIN-RELATED"/>
    <property type="match status" value="1"/>
</dbReference>
<dbReference type="InterPro" id="IPR015500">
    <property type="entry name" value="Peptidase_S8_subtilisin-rel"/>
</dbReference>
<dbReference type="PROSITE" id="PS00136">
    <property type="entry name" value="SUBTILASE_ASP"/>
    <property type="match status" value="1"/>
</dbReference>
<dbReference type="GO" id="GO:0006508">
    <property type="term" value="P:proteolysis"/>
    <property type="evidence" value="ECO:0007669"/>
    <property type="project" value="UniProtKB-KW"/>
</dbReference>
<evidence type="ECO:0000256" key="6">
    <source>
        <dbReference type="ARBA" id="ARBA00022801"/>
    </source>
</evidence>
<sequence length="424" mass="43756">MTASRVPQRRRARAPRRALGLLLALLCAMGAMVTSTGGMAWAADGEGVQDRQWGLKSVNAPEAWKTTKGRGVTVAVLDTGVDPDHPDIRGSVRAGKDLVGFGARPGDPEYGRHGTAMAGLIAGHGHGEERAEGMLGVAPEATILPVRVLLESKDPRHEKARKTRGGALAEGIRWAADHGADVINLSLGDDSDSAHPEAREDAAVRYALKKGSVVVASAGNGGEDGDHASYPAAYPGVIAVTAVDSQDARASFSTRRWYATVAAPGKDVIISEPDGRYYEGWGTSAAAAFVSGAVALVRAAHPDLAPAQVKKLIASTARNTPEGGRSDALGTGIVDPAAAIEMGSHATRGASASQQGDNDGSEGSGGNKDDEQEGEAAEQRYFGGGPSEEEHDVTWLALTVGACGVALIALACALLRGVRPRTWG</sequence>
<organism evidence="15 16">
    <name type="scientific">Streptomyces oceani</name>
    <dbReference type="NCBI Taxonomy" id="1075402"/>
    <lineage>
        <taxon>Bacteria</taxon>
        <taxon>Bacillati</taxon>
        <taxon>Actinomycetota</taxon>
        <taxon>Actinomycetes</taxon>
        <taxon>Kitasatosporales</taxon>
        <taxon>Streptomycetaceae</taxon>
        <taxon>Streptomyces</taxon>
    </lineage>
</organism>
<dbReference type="PRINTS" id="PR00723">
    <property type="entry name" value="SUBTILISIN"/>
</dbReference>
<comment type="similarity">
    <text evidence="2 10">Belongs to the peptidase S8 family.</text>
</comment>
<proteinExistence type="inferred from homology"/>
<evidence type="ECO:0000256" key="4">
    <source>
        <dbReference type="ARBA" id="ARBA00022670"/>
    </source>
</evidence>
<evidence type="ECO:0000256" key="12">
    <source>
        <dbReference type="SAM" id="Phobius"/>
    </source>
</evidence>